<dbReference type="InterPro" id="IPR003591">
    <property type="entry name" value="Leu-rich_rpt_typical-subtyp"/>
</dbReference>
<protein>
    <recommendedName>
        <fullName evidence="14">Ig-like domain-containing protein</fullName>
    </recommendedName>
</protein>
<dbReference type="SUPFAM" id="SSF48726">
    <property type="entry name" value="Immunoglobulin"/>
    <property type="match status" value="1"/>
</dbReference>
<evidence type="ECO:0000256" key="3">
    <source>
        <dbReference type="ARBA" id="ARBA00022692"/>
    </source>
</evidence>
<dbReference type="InterPro" id="IPR003599">
    <property type="entry name" value="Ig_sub"/>
</dbReference>
<name>A0A653D240_CALMS</name>
<feature type="domain" description="Ig-like" evidence="14">
    <location>
        <begin position="254"/>
        <end position="344"/>
    </location>
</feature>
<keyword evidence="16" id="KW-1185">Reference proteome</keyword>
<keyword evidence="3 12" id="KW-0812">Transmembrane</keyword>
<evidence type="ECO:0000256" key="11">
    <source>
        <dbReference type="SAM" id="MobiDB-lite"/>
    </source>
</evidence>
<evidence type="ECO:0000313" key="16">
    <source>
        <dbReference type="Proteomes" id="UP000410492"/>
    </source>
</evidence>
<evidence type="ECO:0000256" key="12">
    <source>
        <dbReference type="SAM" id="Phobius"/>
    </source>
</evidence>
<feature type="region of interest" description="Disordered" evidence="11">
    <location>
        <begin position="561"/>
        <end position="587"/>
    </location>
</feature>
<feature type="chain" id="PRO_5024812943" description="Ig-like domain-containing protein" evidence="13">
    <location>
        <begin position="17"/>
        <end position="610"/>
    </location>
</feature>
<dbReference type="InterPro" id="IPR050541">
    <property type="entry name" value="LRR_TM_domain-containing"/>
</dbReference>
<dbReference type="PROSITE" id="PS50835">
    <property type="entry name" value="IG_LIKE"/>
    <property type="match status" value="1"/>
</dbReference>
<feature type="compositionally biased region" description="Basic and acidic residues" evidence="11">
    <location>
        <begin position="574"/>
        <end position="586"/>
    </location>
</feature>
<dbReference type="AlphaFoldDB" id="A0A653D240"/>
<dbReference type="InterPro" id="IPR003598">
    <property type="entry name" value="Ig_sub2"/>
</dbReference>
<dbReference type="OrthoDB" id="643377at2759"/>
<dbReference type="InterPro" id="IPR007110">
    <property type="entry name" value="Ig-like_dom"/>
</dbReference>
<evidence type="ECO:0000256" key="2">
    <source>
        <dbReference type="ARBA" id="ARBA00022614"/>
    </source>
</evidence>
<dbReference type="Pfam" id="PF07679">
    <property type="entry name" value="I-set"/>
    <property type="match status" value="1"/>
</dbReference>
<dbReference type="InterPro" id="IPR001611">
    <property type="entry name" value="Leu-rich_rpt"/>
</dbReference>
<dbReference type="InterPro" id="IPR000483">
    <property type="entry name" value="Cys-rich_flank_reg_C"/>
</dbReference>
<evidence type="ECO:0000256" key="4">
    <source>
        <dbReference type="ARBA" id="ARBA00022729"/>
    </source>
</evidence>
<dbReference type="InterPro" id="IPR032675">
    <property type="entry name" value="LRR_dom_sf"/>
</dbReference>
<dbReference type="SMART" id="SM00369">
    <property type="entry name" value="LRR_TYP"/>
    <property type="match status" value="5"/>
</dbReference>
<evidence type="ECO:0000256" key="6">
    <source>
        <dbReference type="ARBA" id="ARBA00022989"/>
    </source>
</evidence>
<evidence type="ECO:0000256" key="10">
    <source>
        <dbReference type="ARBA" id="ARBA00023319"/>
    </source>
</evidence>
<dbReference type="FunFam" id="3.80.10.10:FF:000082">
    <property type="entry name" value="Leucine-rich repeat-containing 24"/>
    <property type="match status" value="1"/>
</dbReference>
<keyword evidence="4 13" id="KW-0732">Signal</keyword>
<evidence type="ECO:0000256" key="1">
    <source>
        <dbReference type="ARBA" id="ARBA00004167"/>
    </source>
</evidence>
<evidence type="ECO:0000256" key="8">
    <source>
        <dbReference type="ARBA" id="ARBA00023157"/>
    </source>
</evidence>
<dbReference type="Pfam" id="PF13855">
    <property type="entry name" value="LRR_8"/>
    <property type="match status" value="2"/>
</dbReference>
<keyword evidence="6 12" id="KW-1133">Transmembrane helix</keyword>
<keyword evidence="5" id="KW-0677">Repeat</keyword>
<organism evidence="15 16">
    <name type="scientific">Callosobruchus maculatus</name>
    <name type="common">Southern cowpea weevil</name>
    <name type="synonym">Pulse bruchid</name>
    <dbReference type="NCBI Taxonomy" id="64391"/>
    <lineage>
        <taxon>Eukaryota</taxon>
        <taxon>Metazoa</taxon>
        <taxon>Ecdysozoa</taxon>
        <taxon>Arthropoda</taxon>
        <taxon>Hexapoda</taxon>
        <taxon>Insecta</taxon>
        <taxon>Pterygota</taxon>
        <taxon>Neoptera</taxon>
        <taxon>Endopterygota</taxon>
        <taxon>Coleoptera</taxon>
        <taxon>Polyphaga</taxon>
        <taxon>Cucujiformia</taxon>
        <taxon>Chrysomeloidea</taxon>
        <taxon>Chrysomelidae</taxon>
        <taxon>Bruchinae</taxon>
        <taxon>Bruchini</taxon>
        <taxon>Callosobruchus</taxon>
    </lineage>
</organism>
<dbReference type="SMART" id="SM00082">
    <property type="entry name" value="LRRCT"/>
    <property type="match status" value="1"/>
</dbReference>
<comment type="subcellular location">
    <subcellularLocation>
        <location evidence="1">Membrane</location>
        <topology evidence="1">Single-pass membrane protein</topology>
    </subcellularLocation>
</comment>
<feature type="transmembrane region" description="Helical" evidence="12">
    <location>
        <begin position="361"/>
        <end position="385"/>
    </location>
</feature>
<evidence type="ECO:0000256" key="5">
    <source>
        <dbReference type="ARBA" id="ARBA00022737"/>
    </source>
</evidence>
<dbReference type="Proteomes" id="UP000410492">
    <property type="component" value="Unassembled WGS sequence"/>
</dbReference>
<dbReference type="CDD" id="cd00096">
    <property type="entry name" value="Ig"/>
    <property type="match status" value="1"/>
</dbReference>
<keyword evidence="10" id="KW-0393">Immunoglobulin domain</keyword>
<keyword evidence="2" id="KW-0433">Leucine-rich repeat</keyword>
<dbReference type="PANTHER" id="PTHR24369">
    <property type="entry name" value="ANTIGEN BSP, PUTATIVE-RELATED"/>
    <property type="match status" value="1"/>
</dbReference>
<proteinExistence type="predicted"/>
<dbReference type="SMART" id="SM00409">
    <property type="entry name" value="IG"/>
    <property type="match status" value="1"/>
</dbReference>
<reference evidence="15 16" key="1">
    <citation type="submission" date="2019-01" db="EMBL/GenBank/DDBJ databases">
        <authorList>
            <person name="Sayadi A."/>
        </authorList>
    </citation>
    <scope>NUCLEOTIDE SEQUENCE [LARGE SCALE GENOMIC DNA]</scope>
</reference>
<evidence type="ECO:0000313" key="15">
    <source>
        <dbReference type="EMBL" id="VEN54247.1"/>
    </source>
</evidence>
<dbReference type="PROSITE" id="PS51450">
    <property type="entry name" value="LRR"/>
    <property type="match status" value="2"/>
</dbReference>
<dbReference type="EMBL" id="CAACVG010009801">
    <property type="protein sequence ID" value="VEN54247.1"/>
    <property type="molecule type" value="Genomic_DNA"/>
</dbReference>
<keyword evidence="9" id="KW-0325">Glycoprotein</keyword>
<feature type="signal peptide" evidence="13">
    <location>
        <begin position="1"/>
        <end position="16"/>
    </location>
</feature>
<dbReference type="SUPFAM" id="SSF52058">
    <property type="entry name" value="L domain-like"/>
    <property type="match status" value="1"/>
</dbReference>
<evidence type="ECO:0000256" key="9">
    <source>
        <dbReference type="ARBA" id="ARBA00023180"/>
    </source>
</evidence>
<dbReference type="SMART" id="SM00408">
    <property type="entry name" value="IGc2"/>
    <property type="match status" value="1"/>
</dbReference>
<evidence type="ECO:0000256" key="13">
    <source>
        <dbReference type="SAM" id="SignalP"/>
    </source>
</evidence>
<evidence type="ECO:0000259" key="14">
    <source>
        <dbReference type="PROSITE" id="PS50835"/>
    </source>
</evidence>
<sequence length="610" mass="68272">MYPIIIIMLLIGSSSCCPISCICKWKNGKQTVECSDRDLIIIPEGIETETQVLHFSGNNLQTLHSEKFLRLGLINLQRIYLSRCKMNSIQPKAFNGLNNLVELDLSENQLAEISPTWFEGCGSLMKLYLHSNPLRTLQKDVFSHLPLLNTLDLSNCELSSIALEAFRGLYSLEWLNLGMNKLSTLPVYHNLPLSLKGVQLQGNPWVCDCNISDLQKWLKSFGFPLSSEPVCAEPPEFFDVPIKSVPKYSLACLPEIEPKASYIEVQQGKNISLICQVNATPPATITWYFEGQLIKNNTVYAIDISSEGSYSELFIENVNIENNGTFICEAENAAGISRANFTVKVQINEPLGESEELYLELILLLIAAALLLVLLLSFIVITYIVKHKKNLKRKRHVVYKENSTEDGNINIVEDKSTLGLKNVGIQEKPSPTQYQDLAVLKMYQEQNPDLINGTESIGAGDNEGFIGNRRFMRRSLYGIKEESCLYDFQNDVRLDPLGLMNSAVPAVLPREFKGNCYNTLPGRLGPSRSAALPPGRVSKEAEFLASSGLCVPFQPINCIPPRKPQRQPLPQHQPPREPILKMDKTQQTDSIECGAICVKDHSKTDKVHEN</sequence>
<keyword evidence="7 12" id="KW-0472">Membrane</keyword>
<accession>A0A653D240</accession>
<keyword evidence="8" id="KW-1015">Disulfide bond</keyword>
<gene>
    <name evidence="15" type="ORF">CALMAC_LOCUS13776</name>
</gene>
<dbReference type="Gene3D" id="3.80.10.10">
    <property type="entry name" value="Ribonuclease Inhibitor"/>
    <property type="match status" value="2"/>
</dbReference>
<dbReference type="InterPro" id="IPR036179">
    <property type="entry name" value="Ig-like_dom_sf"/>
</dbReference>
<dbReference type="GO" id="GO:0005886">
    <property type="term" value="C:plasma membrane"/>
    <property type="evidence" value="ECO:0007669"/>
    <property type="project" value="TreeGrafter"/>
</dbReference>
<dbReference type="PANTHER" id="PTHR24369:SF210">
    <property type="entry name" value="CHAOPTIN-RELATED"/>
    <property type="match status" value="1"/>
</dbReference>
<evidence type="ECO:0000256" key="7">
    <source>
        <dbReference type="ARBA" id="ARBA00023136"/>
    </source>
</evidence>
<dbReference type="InterPro" id="IPR013783">
    <property type="entry name" value="Ig-like_fold"/>
</dbReference>
<dbReference type="Gene3D" id="2.60.40.10">
    <property type="entry name" value="Immunoglobulins"/>
    <property type="match status" value="1"/>
</dbReference>
<dbReference type="InterPro" id="IPR013098">
    <property type="entry name" value="Ig_I-set"/>
</dbReference>
<dbReference type="FunFam" id="2.60.40.10:FF:000107">
    <property type="entry name" value="Myosin, light chain kinase a"/>
    <property type="match status" value="1"/>
</dbReference>